<feature type="transmembrane region" description="Helical" evidence="1">
    <location>
        <begin position="35"/>
        <end position="55"/>
    </location>
</feature>
<evidence type="ECO:0000313" key="3">
    <source>
        <dbReference type="Proteomes" id="UP001168338"/>
    </source>
</evidence>
<accession>A0ABT8MDE5</accession>
<keyword evidence="1" id="KW-0472">Membrane</keyword>
<feature type="transmembrane region" description="Helical" evidence="1">
    <location>
        <begin position="61"/>
        <end position="79"/>
    </location>
</feature>
<keyword evidence="1" id="KW-0812">Transmembrane</keyword>
<dbReference type="EMBL" id="VCYH01000011">
    <property type="protein sequence ID" value="MDN7025946.1"/>
    <property type="molecule type" value="Genomic_DNA"/>
</dbReference>
<keyword evidence="1" id="KW-1133">Transmembrane helix</keyword>
<protein>
    <submittedName>
        <fullName evidence="2">Uncharacterized protein</fullName>
    </submittedName>
</protein>
<evidence type="ECO:0000313" key="2">
    <source>
        <dbReference type="EMBL" id="MDN7025946.1"/>
    </source>
</evidence>
<reference evidence="2" key="1">
    <citation type="submission" date="2019-05" db="EMBL/GenBank/DDBJ databases">
        <title>Methanoculleus sp. FWC-SCC1, a methanogenic archaeon isolated from deep marine cold seep.</title>
        <authorList>
            <person name="Chen Y.-W."/>
            <person name="Chen S.-C."/>
            <person name="Teng N.-H."/>
            <person name="Lai M.-C."/>
        </authorList>
    </citation>
    <scope>NUCLEOTIDE SEQUENCE</scope>
    <source>
        <strain evidence="2">FWC-SCC1</strain>
    </source>
</reference>
<dbReference type="RefSeq" id="WP_301665141.1">
    <property type="nucleotide sequence ID" value="NZ_VCYH01000011.1"/>
</dbReference>
<name>A0ABT8MDE5_9EURY</name>
<sequence>MSWQDIGITFIVVLLAVMLLPQLRDVLERTTVLNVFSSLFTSILAFLLCAIYATLGLWLSVAAQGTVALVWALLAYFSLRNVRDTAYPDETLGFVVRDFFSVWAMGVVFLTAKWMRRIWSRERPD</sequence>
<organism evidence="2 3">
    <name type="scientific">Methanoculleus frigidifontis</name>
    <dbReference type="NCBI Taxonomy" id="2584085"/>
    <lineage>
        <taxon>Archaea</taxon>
        <taxon>Methanobacteriati</taxon>
        <taxon>Methanobacteriota</taxon>
        <taxon>Stenosarchaea group</taxon>
        <taxon>Methanomicrobia</taxon>
        <taxon>Methanomicrobiales</taxon>
        <taxon>Methanomicrobiaceae</taxon>
        <taxon>Methanoculleus</taxon>
    </lineage>
</organism>
<evidence type="ECO:0000256" key="1">
    <source>
        <dbReference type="SAM" id="Phobius"/>
    </source>
</evidence>
<comment type="caution">
    <text evidence="2">The sequence shown here is derived from an EMBL/GenBank/DDBJ whole genome shotgun (WGS) entry which is preliminary data.</text>
</comment>
<proteinExistence type="predicted"/>
<feature type="transmembrane region" description="Helical" evidence="1">
    <location>
        <begin position="91"/>
        <end position="112"/>
    </location>
</feature>
<feature type="transmembrane region" description="Helical" evidence="1">
    <location>
        <begin position="6"/>
        <end position="23"/>
    </location>
</feature>
<dbReference type="Proteomes" id="UP001168338">
    <property type="component" value="Unassembled WGS sequence"/>
</dbReference>
<keyword evidence="3" id="KW-1185">Reference proteome</keyword>
<gene>
    <name evidence="2" type="ORF">FGU65_13810</name>
</gene>